<evidence type="ECO:0000313" key="1">
    <source>
        <dbReference type="EMBL" id="GAJ17389.1"/>
    </source>
</evidence>
<gene>
    <name evidence="1" type="ORF">S12H4_63346</name>
</gene>
<dbReference type="AlphaFoldDB" id="X1UIN6"/>
<accession>X1UIN6</accession>
<sequence length="44" mass="5059">EGSWQEIIRTLAIAYGWGYSDILPIPLVELKIIMRDAKIISEQK</sequence>
<dbReference type="EMBL" id="BARW01043031">
    <property type="protein sequence ID" value="GAJ17389.1"/>
    <property type="molecule type" value="Genomic_DNA"/>
</dbReference>
<comment type="caution">
    <text evidence="1">The sequence shown here is derived from an EMBL/GenBank/DDBJ whole genome shotgun (WGS) entry which is preliminary data.</text>
</comment>
<proteinExistence type="predicted"/>
<name>X1UIN6_9ZZZZ</name>
<protein>
    <submittedName>
        <fullName evidence="1">Uncharacterized protein</fullName>
    </submittedName>
</protein>
<reference evidence="1" key="1">
    <citation type="journal article" date="2014" name="Front. Microbiol.">
        <title>High frequency of phylogenetically diverse reductive dehalogenase-homologous genes in deep subseafloor sedimentary metagenomes.</title>
        <authorList>
            <person name="Kawai M."/>
            <person name="Futagami T."/>
            <person name="Toyoda A."/>
            <person name="Takaki Y."/>
            <person name="Nishi S."/>
            <person name="Hori S."/>
            <person name="Arai W."/>
            <person name="Tsubouchi T."/>
            <person name="Morono Y."/>
            <person name="Uchiyama I."/>
            <person name="Ito T."/>
            <person name="Fujiyama A."/>
            <person name="Inagaki F."/>
            <person name="Takami H."/>
        </authorList>
    </citation>
    <scope>NUCLEOTIDE SEQUENCE</scope>
    <source>
        <strain evidence="1">Expedition CK06-06</strain>
    </source>
</reference>
<feature type="non-terminal residue" evidence="1">
    <location>
        <position position="44"/>
    </location>
</feature>
<feature type="non-terminal residue" evidence="1">
    <location>
        <position position="1"/>
    </location>
</feature>
<organism evidence="1">
    <name type="scientific">marine sediment metagenome</name>
    <dbReference type="NCBI Taxonomy" id="412755"/>
    <lineage>
        <taxon>unclassified sequences</taxon>
        <taxon>metagenomes</taxon>
        <taxon>ecological metagenomes</taxon>
    </lineage>
</organism>